<dbReference type="SUPFAM" id="SSF55008">
    <property type="entry name" value="HMA, heavy metal-associated domain"/>
    <property type="match status" value="1"/>
</dbReference>
<proteinExistence type="predicted"/>
<dbReference type="EMBL" id="JABAFA010000047">
    <property type="protein sequence ID" value="NMD99687.1"/>
    <property type="molecule type" value="Genomic_DNA"/>
</dbReference>
<dbReference type="Pfam" id="PF00403">
    <property type="entry name" value="HMA"/>
    <property type="match status" value="1"/>
</dbReference>
<comment type="caution">
    <text evidence="3">The sequence shown here is derived from an EMBL/GenBank/DDBJ whole genome shotgun (WGS) entry which is preliminary data.</text>
</comment>
<dbReference type="InterPro" id="IPR036163">
    <property type="entry name" value="HMA_dom_sf"/>
</dbReference>
<organism evidence="3 4">
    <name type="scientific">Selenomonas bovis</name>
    <dbReference type="NCBI Taxonomy" id="416586"/>
    <lineage>
        <taxon>Bacteria</taxon>
        <taxon>Bacillati</taxon>
        <taxon>Bacillota</taxon>
        <taxon>Negativicutes</taxon>
        <taxon>Selenomonadales</taxon>
        <taxon>Selenomonadaceae</taxon>
        <taxon>Selenomonas</taxon>
    </lineage>
</organism>
<dbReference type="GO" id="GO:0046872">
    <property type="term" value="F:metal ion binding"/>
    <property type="evidence" value="ECO:0007669"/>
    <property type="project" value="UniProtKB-KW"/>
</dbReference>
<name>A0A848BER4_9FIRM</name>
<keyword evidence="4" id="KW-1185">Reference proteome</keyword>
<dbReference type="PROSITE" id="PS01047">
    <property type="entry name" value="HMA_1"/>
    <property type="match status" value="1"/>
</dbReference>
<accession>A0A848BER4</accession>
<sequence>MANIIVGLIVLACLAVAARHIYKLFKGETSCCGGSTAPKVPAKKLTGPIVGEKLVKIDGMTCANCKNRVELLLDGIDGAAAKVNLHRGCATVRMTRDVSDEEIRRALAGSGYAVQAIEQG</sequence>
<dbReference type="RefSeq" id="WP_170077932.1">
    <property type="nucleotide sequence ID" value="NZ_JABAFA010000047.1"/>
</dbReference>
<keyword evidence="1" id="KW-0479">Metal-binding</keyword>
<dbReference type="Gene3D" id="3.30.70.100">
    <property type="match status" value="1"/>
</dbReference>
<dbReference type="InterPro" id="IPR017969">
    <property type="entry name" value="Heavy-metal-associated_CS"/>
</dbReference>
<dbReference type="Proteomes" id="UP000543804">
    <property type="component" value="Unassembled WGS sequence"/>
</dbReference>
<protein>
    <submittedName>
        <fullName evidence="3">Heavy-metal-associated domain-containing protein</fullName>
    </submittedName>
</protein>
<feature type="domain" description="HMA" evidence="2">
    <location>
        <begin position="51"/>
        <end position="115"/>
    </location>
</feature>
<dbReference type="InterPro" id="IPR006121">
    <property type="entry name" value="HMA_dom"/>
</dbReference>
<evidence type="ECO:0000259" key="2">
    <source>
        <dbReference type="PROSITE" id="PS50846"/>
    </source>
</evidence>
<evidence type="ECO:0000313" key="3">
    <source>
        <dbReference type="EMBL" id="NMD99687.1"/>
    </source>
</evidence>
<gene>
    <name evidence="3" type="ORF">HF878_09500</name>
</gene>
<dbReference type="PROSITE" id="PS50846">
    <property type="entry name" value="HMA_2"/>
    <property type="match status" value="1"/>
</dbReference>
<dbReference type="AlphaFoldDB" id="A0A848BER4"/>
<evidence type="ECO:0000313" key="4">
    <source>
        <dbReference type="Proteomes" id="UP000543804"/>
    </source>
</evidence>
<dbReference type="CDD" id="cd00371">
    <property type="entry name" value="HMA"/>
    <property type="match status" value="1"/>
</dbReference>
<reference evidence="3 4" key="1">
    <citation type="submission" date="2020-04" db="EMBL/GenBank/DDBJ databases">
        <authorList>
            <person name="Hitch T.C.A."/>
            <person name="Wylensek D."/>
            <person name="Clavel T."/>
        </authorList>
    </citation>
    <scope>NUCLEOTIDE SEQUENCE [LARGE SCALE GENOMIC DNA]</scope>
    <source>
        <strain evidence="3 4">PG-130-P53-12</strain>
    </source>
</reference>
<evidence type="ECO:0000256" key="1">
    <source>
        <dbReference type="ARBA" id="ARBA00022723"/>
    </source>
</evidence>